<accession>A0A371H7K6</accession>
<dbReference type="Proteomes" id="UP000257109">
    <property type="component" value="Unassembled WGS sequence"/>
</dbReference>
<dbReference type="InterPro" id="IPR057670">
    <property type="entry name" value="SH3_retrovirus"/>
</dbReference>
<dbReference type="Pfam" id="PF25597">
    <property type="entry name" value="SH3_retrovirus"/>
    <property type="match status" value="1"/>
</dbReference>
<dbReference type="AlphaFoldDB" id="A0A371H7K6"/>
<gene>
    <name evidence="2" type="ORF">CR513_18267</name>
</gene>
<evidence type="ECO:0000259" key="1">
    <source>
        <dbReference type="Pfam" id="PF25597"/>
    </source>
</evidence>
<sequence length="115" mass="13035">ESHMPSCFLCEAFSIVVHLINKLSSLSLEHTKLNAQSVQCASVGYSPHQKGFLCYDPNLRRIRVSRPFQDNSLAIALIQELELATLCRSSHIAMENEYWQKAIETELLALDENQT</sequence>
<keyword evidence="3" id="KW-1185">Reference proteome</keyword>
<organism evidence="2 3">
    <name type="scientific">Mucuna pruriens</name>
    <name type="common">Velvet bean</name>
    <name type="synonym">Dolichos pruriens</name>
    <dbReference type="NCBI Taxonomy" id="157652"/>
    <lineage>
        <taxon>Eukaryota</taxon>
        <taxon>Viridiplantae</taxon>
        <taxon>Streptophyta</taxon>
        <taxon>Embryophyta</taxon>
        <taxon>Tracheophyta</taxon>
        <taxon>Spermatophyta</taxon>
        <taxon>Magnoliopsida</taxon>
        <taxon>eudicotyledons</taxon>
        <taxon>Gunneridae</taxon>
        <taxon>Pentapetalae</taxon>
        <taxon>rosids</taxon>
        <taxon>fabids</taxon>
        <taxon>Fabales</taxon>
        <taxon>Fabaceae</taxon>
        <taxon>Papilionoideae</taxon>
        <taxon>50 kb inversion clade</taxon>
        <taxon>NPAAA clade</taxon>
        <taxon>indigoferoid/millettioid clade</taxon>
        <taxon>Phaseoleae</taxon>
        <taxon>Mucuna</taxon>
    </lineage>
</organism>
<feature type="domain" description="Retroviral polymerase SH3-like" evidence="1">
    <location>
        <begin position="29"/>
        <end position="66"/>
    </location>
</feature>
<reference evidence="2" key="1">
    <citation type="submission" date="2018-05" db="EMBL/GenBank/DDBJ databases">
        <title>Draft genome of Mucuna pruriens seed.</title>
        <authorList>
            <person name="Nnadi N.E."/>
            <person name="Vos R."/>
            <person name="Hasami M.H."/>
            <person name="Devisetty U.K."/>
            <person name="Aguiy J.C."/>
        </authorList>
    </citation>
    <scope>NUCLEOTIDE SEQUENCE [LARGE SCALE GENOMIC DNA]</scope>
    <source>
        <strain evidence="2">JCA_2017</strain>
    </source>
</reference>
<dbReference type="EMBL" id="QJKJ01003379">
    <property type="protein sequence ID" value="RDX98771.1"/>
    <property type="molecule type" value="Genomic_DNA"/>
</dbReference>
<evidence type="ECO:0000313" key="3">
    <source>
        <dbReference type="Proteomes" id="UP000257109"/>
    </source>
</evidence>
<name>A0A371H7K6_MUCPR</name>
<comment type="caution">
    <text evidence="2">The sequence shown here is derived from an EMBL/GenBank/DDBJ whole genome shotgun (WGS) entry which is preliminary data.</text>
</comment>
<feature type="non-terminal residue" evidence="2">
    <location>
        <position position="1"/>
    </location>
</feature>
<proteinExistence type="predicted"/>
<protein>
    <recommendedName>
        <fullName evidence="1">Retroviral polymerase SH3-like domain-containing protein</fullName>
    </recommendedName>
</protein>
<evidence type="ECO:0000313" key="2">
    <source>
        <dbReference type="EMBL" id="RDX98771.1"/>
    </source>
</evidence>